<dbReference type="Proteomes" id="UP000383932">
    <property type="component" value="Unassembled WGS sequence"/>
</dbReference>
<sequence>MLGAARAAARSIRRALGANDIYAARAAFDAYKGPSRLPLLSLVHGTIRTHRPMAAAVAIESHLECSKTLPIKTLHAYISALTTTEPQIVPAETVHTPTSAALTILAAARRSRQQKRTTLMYDAAIRACLVQGEILTGSLLFVLLVRDWQNRHREEPVTPPEPLPEPTPNDPPAAPSPLRKWGRSFPTSFTSPIPEGAPEPPFPSPHLLEAIVSALELRPRINPQATQDFPPGRPPDSILALAHLTRLFTDGVLPFSRHAALLNAMTRVPPMLNGTDSYFHSVLRRTCRHPPLLDTRSYNVLLKYSFDIRKPKWAENLVNHMSTVRDPPLRITDVTRTIIARGEAKARDPGLAAHLLAHIDAKGHSTRLYSTDPPAPPPAPVHAIDELPTDPHLLAVHISNLTSLGRPTDVISILASLLPDLNAPHDKFRIRRNVHQVILLGPTILTSLLNALCKAGKTGLAERIHRLGVLVESLAPSFVLPLAFHTMMLQLYAREARKGLVIIVPKPSPLKPPHQARAIVDSAQLLFPSPKEPFTFVRGWGWDTPLPDNRTLQALKRWYLARNAAAHIYLTLIRPALPVTQPTSKPPQTQKPTHYTPDARLFNALLDIFSRRPNMLLRTFLSHITRRRERLAAHHVFSSVGPGIPRRADAFMAVLVRDMADVGMGAHVPGGWRHLLPRPGETHYSAATVLDRAARARMFLSPVPGASRWRAREAWFRSKFGKPPARALLWARSGGSREGPYFREVVQWEKMRWSRRARVETQTEEKDVRRERFTRIQRRREKKREFRERVKALREAEARDREERRIVRQQKVETRKQWNLEKAMRAERRAQMRRSNRASKAGPHSPARNEPRPGQKKRPSKEKESSAAKQSVLVGQKAQDNQHHVRERKRSPPGKA</sequence>
<evidence type="ECO:0000256" key="2">
    <source>
        <dbReference type="SAM" id="MobiDB-lite"/>
    </source>
</evidence>
<gene>
    <name evidence="3" type="ORF">CTheo_6230</name>
</gene>
<proteinExistence type="predicted"/>
<comment type="caution">
    <text evidence="3">The sequence shown here is derived from an EMBL/GenBank/DDBJ whole genome shotgun (WGS) entry which is preliminary data.</text>
</comment>
<feature type="region of interest" description="Disordered" evidence="2">
    <location>
        <begin position="154"/>
        <end position="202"/>
    </location>
</feature>
<protein>
    <submittedName>
        <fullName evidence="3">Uncharacterized protein</fullName>
    </submittedName>
</protein>
<dbReference type="AlphaFoldDB" id="A0A5N5QF10"/>
<feature type="compositionally biased region" description="Basic and acidic residues" evidence="2">
    <location>
        <begin position="818"/>
        <end position="830"/>
    </location>
</feature>
<keyword evidence="4" id="KW-1185">Reference proteome</keyword>
<name>A0A5N5QF10_9AGAM</name>
<dbReference type="EMBL" id="SSOP01000177">
    <property type="protein sequence ID" value="KAB5590340.1"/>
    <property type="molecule type" value="Genomic_DNA"/>
</dbReference>
<feature type="compositionally biased region" description="Pro residues" evidence="2">
    <location>
        <begin position="157"/>
        <end position="175"/>
    </location>
</feature>
<organism evidence="3 4">
    <name type="scientific">Ceratobasidium theobromae</name>
    <dbReference type="NCBI Taxonomy" id="1582974"/>
    <lineage>
        <taxon>Eukaryota</taxon>
        <taxon>Fungi</taxon>
        <taxon>Dikarya</taxon>
        <taxon>Basidiomycota</taxon>
        <taxon>Agaricomycotina</taxon>
        <taxon>Agaricomycetes</taxon>
        <taxon>Cantharellales</taxon>
        <taxon>Ceratobasidiaceae</taxon>
        <taxon>Ceratobasidium</taxon>
    </lineage>
</organism>
<evidence type="ECO:0000256" key="1">
    <source>
        <dbReference type="SAM" id="Coils"/>
    </source>
</evidence>
<reference evidence="3 4" key="1">
    <citation type="journal article" date="2019" name="Fungal Biol. Biotechnol.">
        <title>Draft genome sequence of fastidious pathogen Ceratobasidium theobromae, which causes vascular-streak dieback in Theobroma cacao.</title>
        <authorList>
            <person name="Ali S.S."/>
            <person name="Asman A."/>
            <person name="Shao J."/>
            <person name="Firmansyah A.P."/>
            <person name="Susilo A.W."/>
            <person name="Rosmana A."/>
            <person name="McMahon P."/>
            <person name="Junaid M."/>
            <person name="Guest D."/>
            <person name="Kheng T.Y."/>
            <person name="Meinhardt L.W."/>
            <person name="Bailey B.A."/>
        </authorList>
    </citation>
    <scope>NUCLEOTIDE SEQUENCE [LARGE SCALE GENOMIC DNA]</scope>
    <source>
        <strain evidence="3 4">CT2</strain>
    </source>
</reference>
<dbReference type="OrthoDB" id="2554293at2759"/>
<feature type="coiled-coil region" evidence="1">
    <location>
        <begin position="776"/>
        <end position="803"/>
    </location>
</feature>
<evidence type="ECO:0000313" key="3">
    <source>
        <dbReference type="EMBL" id="KAB5590340.1"/>
    </source>
</evidence>
<accession>A0A5N5QF10</accession>
<evidence type="ECO:0000313" key="4">
    <source>
        <dbReference type="Proteomes" id="UP000383932"/>
    </source>
</evidence>
<feature type="region of interest" description="Disordered" evidence="2">
    <location>
        <begin position="818"/>
        <end position="896"/>
    </location>
</feature>
<keyword evidence="1" id="KW-0175">Coiled coil</keyword>
<feature type="compositionally biased region" description="Basic residues" evidence="2">
    <location>
        <begin position="885"/>
        <end position="896"/>
    </location>
</feature>